<accession>A0ABM7REH8</accession>
<evidence type="ECO:0000256" key="1">
    <source>
        <dbReference type="SAM" id="MobiDB-lite"/>
    </source>
</evidence>
<name>A0ABM7REH8_9BACT</name>
<feature type="region of interest" description="Disordered" evidence="1">
    <location>
        <begin position="186"/>
        <end position="207"/>
    </location>
</feature>
<protein>
    <recommendedName>
        <fullName evidence="2">Transcription factor zinc-finger domain-containing protein</fullName>
    </recommendedName>
</protein>
<organism evidence="3 4">
    <name type="scientific">Haloferula helveola</name>
    <dbReference type="NCBI Taxonomy" id="490095"/>
    <lineage>
        <taxon>Bacteria</taxon>
        <taxon>Pseudomonadati</taxon>
        <taxon>Verrucomicrobiota</taxon>
        <taxon>Verrucomicrobiia</taxon>
        <taxon>Verrucomicrobiales</taxon>
        <taxon>Verrucomicrobiaceae</taxon>
        <taxon>Haloferula</taxon>
    </lineage>
</organism>
<proteinExistence type="predicted"/>
<reference evidence="3 4" key="1">
    <citation type="submission" date="2021-06" db="EMBL/GenBank/DDBJ databases">
        <title>Complete genome of Haloferula helveola possessing various polysaccharide degrading enzymes.</title>
        <authorList>
            <person name="Takami H."/>
            <person name="Huang C."/>
            <person name="Hamasaki K."/>
        </authorList>
    </citation>
    <scope>NUCLEOTIDE SEQUENCE [LARGE SCALE GENOMIC DNA]</scope>
    <source>
        <strain evidence="3 4">CN-1</strain>
    </source>
</reference>
<dbReference type="InterPro" id="IPR027392">
    <property type="entry name" value="TF_Znf"/>
</dbReference>
<sequence length="228" mass="25802">MKCAHCGGRLEGNLTICPFCNTRQDVDLQQIHFRDLGNDGSLPCPGCESTLSVIEFDADPKIRIERCESCLGLFFNPGELEALLEAKTNPLVWLDRQRLSEISENFGYNHEVIYLRCPMCREMMSHLNFGGQSGVILDRCGTHGVWVEGGELRRMLEWWRAGGKHLHQAHETRKAERLKSVDIQRQRARRASRNFPPDSGADLPDGDYMSPGEAIVDTLKDVLAWFAD</sequence>
<feature type="domain" description="Transcription factor zinc-finger" evidence="2">
    <location>
        <begin position="44"/>
        <end position="86"/>
    </location>
</feature>
<evidence type="ECO:0000313" key="3">
    <source>
        <dbReference type="EMBL" id="BCX47339.1"/>
    </source>
</evidence>
<dbReference type="Proteomes" id="UP001374893">
    <property type="component" value="Chromosome"/>
</dbReference>
<gene>
    <name evidence="3" type="ORF">HAHE_12470</name>
</gene>
<dbReference type="Pfam" id="PF13453">
    <property type="entry name" value="Zn_ribbon_TFIIB"/>
    <property type="match status" value="1"/>
</dbReference>
<keyword evidence="4" id="KW-1185">Reference proteome</keyword>
<dbReference type="RefSeq" id="WP_338689482.1">
    <property type="nucleotide sequence ID" value="NZ_AP024702.1"/>
</dbReference>
<evidence type="ECO:0000313" key="4">
    <source>
        <dbReference type="Proteomes" id="UP001374893"/>
    </source>
</evidence>
<dbReference type="EMBL" id="AP024702">
    <property type="protein sequence ID" value="BCX47339.1"/>
    <property type="molecule type" value="Genomic_DNA"/>
</dbReference>
<evidence type="ECO:0000259" key="2">
    <source>
        <dbReference type="Pfam" id="PF13453"/>
    </source>
</evidence>